<dbReference type="Pfam" id="PF10557">
    <property type="entry name" value="Cullin_Nedd8"/>
    <property type="match status" value="1"/>
</dbReference>
<evidence type="ECO:0000256" key="8">
    <source>
        <dbReference type="ARBA" id="ARBA00022763"/>
    </source>
</evidence>
<dbReference type="GO" id="GO:0031464">
    <property type="term" value="C:Cul4A-RING E3 ubiquitin ligase complex"/>
    <property type="evidence" value="ECO:0007669"/>
    <property type="project" value="UniProtKB-ARBA"/>
</dbReference>
<dbReference type="GO" id="GO:0042254">
    <property type="term" value="P:ribosome biogenesis"/>
    <property type="evidence" value="ECO:0007669"/>
    <property type="project" value="UniProtKB-ARBA"/>
</dbReference>
<dbReference type="InterPro" id="IPR016158">
    <property type="entry name" value="Cullin_homology"/>
</dbReference>
<evidence type="ECO:0000313" key="19">
    <source>
        <dbReference type="EMBL" id="RUS84395.1"/>
    </source>
</evidence>
<comment type="caution">
    <text evidence="19">The sequence shown here is derived from an EMBL/GenBank/DDBJ whole genome shotgun (WGS) entry which is preliminary data.</text>
</comment>
<evidence type="ECO:0000256" key="3">
    <source>
        <dbReference type="ARBA" id="ARBA00004906"/>
    </source>
</evidence>
<dbReference type="InterPro" id="IPR045093">
    <property type="entry name" value="Cullin"/>
</dbReference>
<evidence type="ECO:0000256" key="2">
    <source>
        <dbReference type="ARBA" id="ARBA00004496"/>
    </source>
</evidence>
<keyword evidence="5" id="KW-0963">Cytoplasm</keyword>
<dbReference type="SMART" id="SM00182">
    <property type="entry name" value="CULLIN"/>
    <property type="match status" value="1"/>
</dbReference>
<dbReference type="Gene3D" id="3.30.230.130">
    <property type="entry name" value="Cullin, Chain C, Domain 2"/>
    <property type="match status" value="1"/>
</dbReference>
<comment type="subcellular location">
    <subcellularLocation>
        <location evidence="2">Cytoplasm</location>
    </subcellularLocation>
    <subcellularLocation>
        <location evidence="1">Nucleus</location>
    </subcellularLocation>
</comment>
<keyword evidence="6" id="KW-1017">Isopeptide bond</keyword>
<dbReference type="GO" id="GO:0005634">
    <property type="term" value="C:nucleus"/>
    <property type="evidence" value="ECO:0007669"/>
    <property type="project" value="UniProtKB-SubCell"/>
</dbReference>
<keyword evidence="7" id="KW-0597">Phosphoprotein</keyword>
<dbReference type="InterPro" id="IPR019559">
    <property type="entry name" value="Cullin_neddylation_domain"/>
</dbReference>
<evidence type="ECO:0000256" key="9">
    <source>
        <dbReference type="ARBA" id="ARBA00022786"/>
    </source>
</evidence>
<accession>A0A433TS39</accession>
<protein>
    <recommendedName>
        <fullName evidence="14">Cullin-4B</fullName>
    </recommendedName>
</protein>
<dbReference type="Pfam" id="PF26557">
    <property type="entry name" value="Cullin_AB"/>
    <property type="match status" value="1"/>
</dbReference>
<name>A0A433TS39_ELYCH</name>
<dbReference type="Pfam" id="PF00888">
    <property type="entry name" value="Cullin"/>
    <property type="match status" value="1"/>
</dbReference>
<dbReference type="OrthoDB" id="27073at2759"/>
<dbReference type="PANTHER" id="PTHR11932">
    <property type="entry name" value="CULLIN"/>
    <property type="match status" value="1"/>
</dbReference>
<evidence type="ECO:0000256" key="1">
    <source>
        <dbReference type="ARBA" id="ARBA00004123"/>
    </source>
</evidence>
<keyword evidence="10" id="KW-0832">Ubl conjugation</keyword>
<keyword evidence="11" id="KW-0234">DNA repair</keyword>
<dbReference type="FunFam" id="1.20.1310.10:FF:000003">
    <property type="entry name" value="Cullin 4A"/>
    <property type="match status" value="1"/>
</dbReference>
<dbReference type="InterPro" id="IPR016157">
    <property type="entry name" value="Cullin_CS"/>
</dbReference>
<dbReference type="GO" id="GO:0016567">
    <property type="term" value="P:protein ubiquitination"/>
    <property type="evidence" value="ECO:0007669"/>
    <property type="project" value="UniProtKB-ARBA"/>
</dbReference>
<dbReference type="EMBL" id="RQTK01000207">
    <property type="protein sequence ID" value="RUS84395.1"/>
    <property type="molecule type" value="Genomic_DNA"/>
</dbReference>
<dbReference type="Gene3D" id="1.10.10.10">
    <property type="entry name" value="Winged helix-like DNA-binding domain superfamily/Winged helix DNA-binding domain"/>
    <property type="match status" value="1"/>
</dbReference>
<evidence type="ECO:0000256" key="15">
    <source>
        <dbReference type="PROSITE-ProRule" id="PRU00330"/>
    </source>
</evidence>
<evidence type="ECO:0000256" key="14">
    <source>
        <dbReference type="ARBA" id="ARBA00068305"/>
    </source>
</evidence>
<evidence type="ECO:0000256" key="11">
    <source>
        <dbReference type="ARBA" id="ARBA00023204"/>
    </source>
</evidence>
<dbReference type="SUPFAM" id="SSF75632">
    <property type="entry name" value="Cullin homology domain"/>
    <property type="match status" value="1"/>
</dbReference>
<evidence type="ECO:0000256" key="7">
    <source>
        <dbReference type="ARBA" id="ARBA00022553"/>
    </source>
</evidence>
<evidence type="ECO:0000256" key="6">
    <source>
        <dbReference type="ARBA" id="ARBA00022499"/>
    </source>
</evidence>
<proteinExistence type="inferred from homology"/>
<dbReference type="AlphaFoldDB" id="A0A433TS39"/>
<dbReference type="GO" id="GO:0005737">
    <property type="term" value="C:cytoplasm"/>
    <property type="evidence" value="ECO:0007669"/>
    <property type="project" value="UniProtKB-SubCell"/>
</dbReference>
<evidence type="ECO:0000256" key="16">
    <source>
        <dbReference type="RuleBase" id="RU003829"/>
    </source>
</evidence>
<evidence type="ECO:0000256" key="10">
    <source>
        <dbReference type="ARBA" id="ARBA00022843"/>
    </source>
</evidence>
<dbReference type="Gene3D" id="1.20.1310.10">
    <property type="entry name" value="Cullin Repeats"/>
    <property type="match status" value="4"/>
</dbReference>
<evidence type="ECO:0000256" key="13">
    <source>
        <dbReference type="ARBA" id="ARBA00023306"/>
    </source>
</evidence>
<dbReference type="PROSITE" id="PS50069">
    <property type="entry name" value="CULLIN_2"/>
    <property type="match status" value="1"/>
</dbReference>
<reference evidence="19 20" key="1">
    <citation type="submission" date="2019-01" db="EMBL/GenBank/DDBJ databases">
        <title>A draft genome assembly of the solar-powered sea slug Elysia chlorotica.</title>
        <authorList>
            <person name="Cai H."/>
            <person name="Li Q."/>
            <person name="Fang X."/>
            <person name="Li J."/>
            <person name="Curtis N.E."/>
            <person name="Altenburger A."/>
            <person name="Shibata T."/>
            <person name="Feng M."/>
            <person name="Maeda T."/>
            <person name="Schwartz J.A."/>
            <person name="Shigenobu S."/>
            <person name="Lundholm N."/>
            <person name="Nishiyama T."/>
            <person name="Yang H."/>
            <person name="Hasebe M."/>
            <person name="Li S."/>
            <person name="Pierce S.K."/>
            <person name="Wang J."/>
        </authorList>
    </citation>
    <scope>NUCLEOTIDE SEQUENCE [LARGE SCALE GENOMIC DNA]</scope>
    <source>
        <strain evidence="19">EC2010</strain>
        <tissue evidence="19">Whole organism of an adult</tissue>
    </source>
</reference>
<keyword evidence="9" id="KW-0833">Ubl conjugation pathway</keyword>
<dbReference type="GO" id="GO:0006511">
    <property type="term" value="P:ubiquitin-dependent protein catabolic process"/>
    <property type="evidence" value="ECO:0007669"/>
    <property type="project" value="InterPro"/>
</dbReference>
<evidence type="ECO:0000256" key="12">
    <source>
        <dbReference type="ARBA" id="ARBA00023242"/>
    </source>
</evidence>
<organism evidence="19 20">
    <name type="scientific">Elysia chlorotica</name>
    <name type="common">Eastern emerald elysia</name>
    <name type="synonym">Sea slug</name>
    <dbReference type="NCBI Taxonomy" id="188477"/>
    <lineage>
        <taxon>Eukaryota</taxon>
        <taxon>Metazoa</taxon>
        <taxon>Spiralia</taxon>
        <taxon>Lophotrochozoa</taxon>
        <taxon>Mollusca</taxon>
        <taxon>Gastropoda</taxon>
        <taxon>Heterobranchia</taxon>
        <taxon>Euthyneura</taxon>
        <taxon>Panpulmonata</taxon>
        <taxon>Sacoglossa</taxon>
        <taxon>Placobranchoidea</taxon>
        <taxon>Plakobranchidae</taxon>
        <taxon>Elysia</taxon>
    </lineage>
</organism>
<dbReference type="GO" id="GO:0031465">
    <property type="term" value="C:Cul4B-RING E3 ubiquitin ligase complex"/>
    <property type="evidence" value="ECO:0007669"/>
    <property type="project" value="UniProtKB-ARBA"/>
</dbReference>
<dbReference type="FunFam" id="3.30.230.130:FF:000001">
    <property type="entry name" value="Cullin 4A"/>
    <property type="match status" value="1"/>
</dbReference>
<dbReference type="Proteomes" id="UP000271974">
    <property type="component" value="Unassembled WGS sequence"/>
</dbReference>
<dbReference type="InterPro" id="IPR059120">
    <property type="entry name" value="Cullin-like_AB"/>
</dbReference>
<feature type="compositionally biased region" description="Basic and acidic residues" evidence="17">
    <location>
        <begin position="18"/>
        <end position="30"/>
    </location>
</feature>
<dbReference type="InterPro" id="IPR016159">
    <property type="entry name" value="Cullin_repeat-like_dom_sf"/>
</dbReference>
<dbReference type="FunFam" id="1.20.1310.10:FF:000004">
    <property type="entry name" value="Cullin 4B"/>
    <property type="match status" value="1"/>
</dbReference>
<dbReference type="InterPro" id="IPR001373">
    <property type="entry name" value="Cullin_N"/>
</dbReference>
<dbReference type="InterPro" id="IPR036317">
    <property type="entry name" value="Cullin_homology_sf"/>
</dbReference>
<sequence length="806" mass="93561">MPHQNHMKRSMADGTNPEAKRSRCHEEPNRKIYSSDAEEAAKNLLKLSKSDPQRIPNFSSFNSSNGIMSKHTQPANAGSIQNTAKKLVIKNFKEKPSMPANFQEVTWEKLEAAVDAIHSSCAIRYSLEELYKAVENMCSYKLATGLYSQLMSRCQKHVRANLGQFLAETLDYEQFLKLIDNCWQNHCRQMIMIRSIFLFLDRTYVLQNSSILSIWDMGLDLFRQHIISDKVVETRTVDGLLRLIERERNGEAINRQLLKSLLRMLSDLNIYQSAFEKKFLDATEMLYTAEGKRLVQEREVSEYLLHVDKRLAEENERLLLCLDQSTRKPLITCVEKHLLENHMKFILQKGLDQLLDENRISELTLLHNLCSRVKDGLKLLRMEFAVYIKKTGRVIVVNTSNDPEKDKDMVQQLLDFKDRIDFVIAKCFGKNEKFINAMKESFESFINQRQNKPAELIAKYVDSKLRAGNKEATEEELEKLLDKILVIFRFIHGKDVFEAFYKKDLAKRLLVGKSASVDAEKSMLSKLKQECGAAFTSKLEGMFKDMELSKDTSLSFRQALQQSESIDMSVNILTQGFWPAYPVVEVHLPSEMLRFQEVFKKFYLGKHHGRKLQWQPTLGHCVLKAEFNDYTARKEIQVSLMQTLCLLLFNDADELSFIDIQAATGIEEVELKRTLQSLACGKARVIYKSPKGKDVEDTDSFKFADDFKHKLYRIKINQIQMKETKEENASTTERVFQDRQYQVDAAVVRIMKTRKTLSHVLLISELFNQLKFPVKSPDLKKRIESLIEREYMERDKDNPNLYHYVA</sequence>
<keyword evidence="8" id="KW-0227">DNA damage</keyword>
<comment type="similarity">
    <text evidence="4 15 16">Belongs to the cullin family.</text>
</comment>
<dbReference type="SUPFAM" id="SSF74788">
    <property type="entry name" value="Cullin repeat-like"/>
    <property type="match status" value="1"/>
</dbReference>
<feature type="region of interest" description="Disordered" evidence="17">
    <location>
        <begin position="1"/>
        <end position="78"/>
    </location>
</feature>
<keyword evidence="12" id="KW-0539">Nucleus</keyword>
<evidence type="ECO:0000313" key="20">
    <source>
        <dbReference type="Proteomes" id="UP000271974"/>
    </source>
</evidence>
<feature type="domain" description="Cullin family profile" evidence="18">
    <location>
        <begin position="452"/>
        <end position="679"/>
    </location>
</feature>
<dbReference type="FunFam" id="1.20.1310.10:FF:000008">
    <property type="entry name" value="Cullin 4B"/>
    <property type="match status" value="1"/>
</dbReference>
<dbReference type="InterPro" id="IPR036390">
    <property type="entry name" value="WH_DNA-bd_sf"/>
</dbReference>
<evidence type="ECO:0000256" key="5">
    <source>
        <dbReference type="ARBA" id="ARBA00022490"/>
    </source>
</evidence>
<comment type="pathway">
    <text evidence="3">Protein modification; protein ubiquitination.</text>
</comment>
<evidence type="ECO:0000256" key="17">
    <source>
        <dbReference type="SAM" id="MobiDB-lite"/>
    </source>
</evidence>
<evidence type="ECO:0000259" key="18">
    <source>
        <dbReference type="PROSITE" id="PS50069"/>
    </source>
</evidence>
<dbReference type="STRING" id="188477.A0A433TS39"/>
<dbReference type="FunFam" id="1.20.1310.10:FF:000059">
    <property type="entry name" value="Cullin-4B"/>
    <property type="match status" value="1"/>
</dbReference>
<dbReference type="SUPFAM" id="SSF46785">
    <property type="entry name" value="Winged helix' DNA-binding domain"/>
    <property type="match status" value="1"/>
</dbReference>
<evidence type="ECO:0000256" key="4">
    <source>
        <dbReference type="ARBA" id="ARBA00006019"/>
    </source>
</evidence>
<keyword evidence="13" id="KW-0131">Cell cycle</keyword>
<dbReference type="InterPro" id="IPR036388">
    <property type="entry name" value="WH-like_DNA-bd_sf"/>
</dbReference>
<dbReference type="PROSITE" id="PS01256">
    <property type="entry name" value="CULLIN_1"/>
    <property type="match status" value="1"/>
</dbReference>
<dbReference type="FunFam" id="1.10.10.10:FF:000050">
    <property type="entry name" value="Cullin 4B"/>
    <property type="match status" value="1"/>
</dbReference>
<dbReference type="GO" id="GO:0006281">
    <property type="term" value="P:DNA repair"/>
    <property type="evidence" value="ECO:0007669"/>
    <property type="project" value="UniProtKB-KW"/>
</dbReference>
<dbReference type="GO" id="GO:0031625">
    <property type="term" value="F:ubiquitin protein ligase binding"/>
    <property type="evidence" value="ECO:0007669"/>
    <property type="project" value="InterPro"/>
</dbReference>
<feature type="compositionally biased region" description="Polar residues" evidence="17">
    <location>
        <begin position="56"/>
        <end position="78"/>
    </location>
</feature>
<gene>
    <name evidence="19" type="ORF">EGW08_007857</name>
</gene>
<keyword evidence="20" id="KW-1185">Reference proteome</keyword>
<dbReference type="SMART" id="SM00884">
    <property type="entry name" value="Cullin_Nedd8"/>
    <property type="match status" value="1"/>
</dbReference>